<keyword evidence="3" id="KW-1185">Reference proteome</keyword>
<evidence type="ECO:0000313" key="2">
    <source>
        <dbReference type="EMBL" id="GAA4639861.1"/>
    </source>
</evidence>
<dbReference type="PANTHER" id="PTHR34293:SF1">
    <property type="entry name" value="HTH-TYPE TRANSCRIPTIONAL REGULATOR TRMBL2"/>
    <property type="match status" value="1"/>
</dbReference>
<protein>
    <submittedName>
        <fullName evidence="2">Helix-turn-helix domain-containing protein</fullName>
    </submittedName>
</protein>
<dbReference type="InterPro" id="IPR036388">
    <property type="entry name" value="WH-like_DNA-bd_sf"/>
</dbReference>
<dbReference type="Pfam" id="PF00196">
    <property type="entry name" value="GerE"/>
    <property type="match status" value="1"/>
</dbReference>
<dbReference type="InterPro" id="IPR002831">
    <property type="entry name" value="Tscrpt_reg_TrmB_N"/>
</dbReference>
<comment type="caution">
    <text evidence="2">The sequence shown here is derived from an EMBL/GenBank/DDBJ whole genome shotgun (WGS) entry which is preliminary data.</text>
</comment>
<dbReference type="Proteomes" id="UP001501442">
    <property type="component" value="Unassembled WGS sequence"/>
</dbReference>
<accession>A0ABP8UUF5</accession>
<dbReference type="InterPro" id="IPR000792">
    <property type="entry name" value="Tscrpt_reg_LuxR_C"/>
</dbReference>
<dbReference type="InterPro" id="IPR036390">
    <property type="entry name" value="WH_DNA-bd_sf"/>
</dbReference>
<gene>
    <name evidence="2" type="ORF">GCM10023196_103150</name>
</gene>
<proteinExistence type="predicted"/>
<evidence type="ECO:0000313" key="3">
    <source>
        <dbReference type="Proteomes" id="UP001501442"/>
    </source>
</evidence>
<dbReference type="RefSeq" id="WP_345443440.1">
    <property type="nucleotide sequence ID" value="NZ_BAABHK010000029.1"/>
</dbReference>
<dbReference type="Gene3D" id="1.10.10.10">
    <property type="entry name" value="Winged helix-like DNA-binding domain superfamily/Winged helix DNA-binding domain"/>
    <property type="match status" value="2"/>
</dbReference>
<reference evidence="3" key="1">
    <citation type="journal article" date="2019" name="Int. J. Syst. Evol. Microbiol.">
        <title>The Global Catalogue of Microorganisms (GCM) 10K type strain sequencing project: providing services to taxonomists for standard genome sequencing and annotation.</title>
        <authorList>
            <consortium name="The Broad Institute Genomics Platform"/>
            <consortium name="The Broad Institute Genome Sequencing Center for Infectious Disease"/>
            <person name="Wu L."/>
            <person name="Ma J."/>
        </authorList>
    </citation>
    <scope>NUCLEOTIDE SEQUENCE [LARGE SCALE GENOMIC DNA]</scope>
    <source>
        <strain evidence="3">JCM 17939</strain>
    </source>
</reference>
<dbReference type="InterPro" id="IPR051797">
    <property type="entry name" value="TrmB-like"/>
</dbReference>
<feature type="domain" description="HTH luxR-type" evidence="1">
    <location>
        <begin position="252"/>
        <end position="317"/>
    </location>
</feature>
<dbReference type="SMART" id="SM00421">
    <property type="entry name" value="HTH_LUXR"/>
    <property type="match status" value="1"/>
</dbReference>
<dbReference type="SUPFAM" id="SSF46894">
    <property type="entry name" value="C-terminal effector domain of the bipartite response regulators"/>
    <property type="match status" value="1"/>
</dbReference>
<sequence>MIQDGRILAPLDVAAFDETVYRELLAGPEATAQELAERLGCGSDRLVRALDRLRARGLVSRLSGRPRRYAAAEPDIALDALIREREQDLTRLRTAAAEMAVLYRRERVGQAGAVELVTGRDEVARRFLRLQHTVRRDMRMLDRPPYALAATNPVEPGALQRGVRWRAVYAPEALEQPGALQEIHALVAQGEQARVASGIPVKLAIADADAALVSVQLEQATTEAALVHPSALLDALVQLFEFIWAAAAPLAATTRTSPLTEDDRRLLDLLLAGMKDDAIARHLGLSTRTMRRRMKNLLDLLGADNRFQAGAQAVRRGWL</sequence>
<name>A0ABP8UUF5_9ACTN</name>
<dbReference type="PROSITE" id="PS50043">
    <property type="entry name" value="HTH_LUXR_2"/>
    <property type="match status" value="1"/>
</dbReference>
<dbReference type="Pfam" id="PF01978">
    <property type="entry name" value="TrmB"/>
    <property type="match status" value="1"/>
</dbReference>
<dbReference type="SUPFAM" id="SSF46785">
    <property type="entry name" value="Winged helix' DNA-binding domain"/>
    <property type="match status" value="1"/>
</dbReference>
<dbReference type="PANTHER" id="PTHR34293">
    <property type="entry name" value="HTH-TYPE TRANSCRIPTIONAL REGULATOR TRMBL2"/>
    <property type="match status" value="1"/>
</dbReference>
<dbReference type="InterPro" id="IPR016032">
    <property type="entry name" value="Sig_transdc_resp-reg_C-effctor"/>
</dbReference>
<organism evidence="2 3">
    <name type="scientific">Actinoallomurus vinaceus</name>
    <dbReference type="NCBI Taxonomy" id="1080074"/>
    <lineage>
        <taxon>Bacteria</taxon>
        <taxon>Bacillati</taxon>
        <taxon>Actinomycetota</taxon>
        <taxon>Actinomycetes</taxon>
        <taxon>Streptosporangiales</taxon>
        <taxon>Thermomonosporaceae</taxon>
        <taxon>Actinoallomurus</taxon>
    </lineage>
</organism>
<evidence type="ECO:0000259" key="1">
    <source>
        <dbReference type="PROSITE" id="PS50043"/>
    </source>
</evidence>
<dbReference type="EMBL" id="BAABHK010000029">
    <property type="protein sequence ID" value="GAA4639861.1"/>
    <property type="molecule type" value="Genomic_DNA"/>
</dbReference>